<protein>
    <submittedName>
        <fullName evidence="2">Protein phosphatase 2C domain-containing protein</fullName>
    </submittedName>
</protein>
<organism evidence="2 3">
    <name type="scientific">Candidatus Eisenbergiella merdavium</name>
    <dbReference type="NCBI Taxonomy" id="2838551"/>
    <lineage>
        <taxon>Bacteria</taxon>
        <taxon>Bacillati</taxon>
        <taxon>Bacillota</taxon>
        <taxon>Clostridia</taxon>
        <taxon>Lachnospirales</taxon>
        <taxon>Lachnospiraceae</taxon>
        <taxon>Eisenbergiella</taxon>
    </lineage>
</organism>
<dbReference type="CDD" id="cd00143">
    <property type="entry name" value="PP2Cc"/>
    <property type="match status" value="1"/>
</dbReference>
<feature type="domain" description="PPM-type phosphatase" evidence="1">
    <location>
        <begin position="2"/>
        <end position="240"/>
    </location>
</feature>
<dbReference type="InterPro" id="IPR036457">
    <property type="entry name" value="PPM-type-like_dom_sf"/>
</dbReference>
<dbReference type="SMART" id="SM00332">
    <property type="entry name" value="PP2Cc"/>
    <property type="match status" value="1"/>
</dbReference>
<dbReference type="SUPFAM" id="SSF81606">
    <property type="entry name" value="PP2C-like"/>
    <property type="match status" value="1"/>
</dbReference>
<dbReference type="PROSITE" id="PS51746">
    <property type="entry name" value="PPM_2"/>
    <property type="match status" value="1"/>
</dbReference>
<dbReference type="EMBL" id="DWWS01000075">
    <property type="protein sequence ID" value="HJC25991.1"/>
    <property type="molecule type" value="Genomic_DNA"/>
</dbReference>
<sequence>MITYKSISRVGSRPVNEDCVGMHKKGQEYGFFLADGLGGHGKGDIASKTAVEQAILRFEESGFSEETIRQIFLTGQAAIMEKQRQLGCVSAMKTTMTALLVGNRSIRFGHVGDSRIYYFRNKRLMGRTMDHSVPQMLAAAGEIKEGEIRHHPDRNRLLRVMGTEWDRPAFQLSEELARSGRQAFLLCSDGFWELIGEKEMTDLLKRSRTVEQWMDAMEAVVLRNGKGTAMDNYSAVAVWT</sequence>
<dbReference type="Proteomes" id="UP000823891">
    <property type="component" value="Unassembled WGS sequence"/>
</dbReference>
<evidence type="ECO:0000259" key="1">
    <source>
        <dbReference type="PROSITE" id="PS51746"/>
    </source>
</evidence>
<dbReference type="AlphaFoldDB" id="A0A9D2NIF2"/>
<reference evidence="2" key="1">
    <citation type="journal article" date="2021" name="PeerJ">
        <title>Extensive microbial diversity within the chicken gut microbiome revealed by metagenomics and culture.</title>
        <authorList>
            <person name="Gilroy R."/>
            <person name="Ravi A."/>
            <person name="Getino M."/>
            <person name="Pursley I."/>
            <person name="Horton D.L."/>
            <person name="Alikhan N.F."/>
            <person name="Baker D."/>
            <person name="Gharbi K."/>
            <person name="Hall N."/>
            <person name="Watson M."/>
            <person name="Adriaenssens E.M."/>
            <person name="Foster-Nyarko E."/>
            <person name="Jarju S."/>
            <person name="Secka A."/>
            <person name="Antonio M."/>
            <person name="Oren A."/>
            <person name="Chaudhuri R.R."/>
            <person name="La Ragione R."/>
            <person name="Hildebrand F."/>
            <person name="Pallen M.J."/>
        </authorList>
    </citation>
    <scope>NUCLEOTIDE SEQUENCE</scope>
    <source>
        <strain evidence="2">USAMLcec2-132</strain>
    </source>
</reference>
<evidence type="ECO:0000313" key="3">
    <source>
        <dbReference type="Proteomes" id="UP000823891"/>
    </source>
</evidence>
<dbReference type="Pfam" id="PF13672">
    <property type="entry name" value="PP2C_2"/>
    <property type="match status" value="1"/>
</dbReference>
<evidence type="ECO:0000313" key="2">
    <source>
        <dbReference type="EMBL" id="HJC25991.1"/>
    </source>
</evidence>
<dbReference type="InterPro" id="IPR001932">
    <property type="entry name" value="PPM-type_phosphatase-like_dom"/>
</dbReference>
<dbReference type="Gene3D" id="3.60.40.10">
    <property type="entry name" value="PPM-type phosphatase domain"/>
    <property type="match status" value="1"/>
</dbReference>
<dbReference type="SMART" id="SM00331">
    <property type="entry name" value="PP2C_SIG"/>
    <property type="match status" value="1"/>
</dbReference>
<proteinExistence type="predicted"/>
<accession>A0A9D2NIF2</accession>
<comment type="caution">
    <text evidence="2">The sequence shown here is derived from an EMBL/GenBank/DDBJ whole genome shotgun (WGS) entry which is preliminary data.</text>
</comment>
<gene>
    <name evidence="2" type="ORF">H9761_20240</name>
</gene>
<name>A0A9D2NIF2_9FIRM</name>
<reference evidence="2" key="2">
    <citation type="submission" date="2021-04" db="EMBL/GenBank/DDBJ databases">
        <authorList>
            <person name="Gilroy R."/>
        </authorList>
    </citation>
    <scope>NUCLEOTIDE SEQUENCE</scope>
    <source>
        <strain evidence="2">USAMLcec2-132</strain>
    </source>
</reference>